<organism evidence="10">
    <name type="scientific">marine sediment metagenome</name>
    <dbReference type="NCBI Taxonomy" id="412755"/>
    <lineage>
        <taxon>unclassified sequences</taxon>
        <taxon>metagenomes</taxon>
        <taxon>ecological metagenomes</taxon>
    </lineage>
</organism>
<dbReference type="InterPro" id="IPR012094">
    <property type="entry name" value="tRNA_Ile_lys_synt"/>
</dbReference>
<dbReference type="SMART" id="SM00977">
    <property type="entry name" value="TilS_C"/>
    <property type="match status" value="1"/>
</dbReference>
<dbReference type="Pfam" id="PF01171">
    <property type="entry name" value="ATP_bind_3"/>
    <property type="match status" value="1"/>
</dbReference>
<keyword evidence="3" id="KW-0963">Cytoplasm</keyword>
<evidence type="ECO:0000256" key="1">
    <source>
        <dbReference type="ARBA" id="ARBA00004496"/>
    </source>
</evidence>
<dbReference type="InterPro" id="IPR014729">
    <property type="entry name" value="Rossmann-like_a/b/a_fold"/>
</dbReference>
<comment type="subcellular location">
    <subcellularLocation>
        <location evidence="1">Cytoplasm</location>
    </subcellularLocation>
</comment>
<name>A0A0F9NKG0_9ZZZZ</name>
<dbReference type="HAMAP" id="MF_01161">
    <property type="entry name" value="tRNA_Ile_lys_synt"/>
    <property type="match status" value="1"/>
</dbReference>
<dbReference type="AlphaFoldDB" id="A0A0F9NKG0"/>
<dbReference type="Gene3D" id="3.50.40.10">
    <property type="entry name" value="Phenylalanyl-trna Synthetase, Chain B, domain 3"/>
    <property type="match status" value="1"/>
</dbReference>
<dbReference type="SUPFAM" id="SSF52402">
    <property type="entry name" value="Adenine nucleotide alpha hydrolases-like"/>
    <property type="match status" value="1"/>
</dbReference>
<accession>A0A0F9NKG0</accession>
<proteinExistence type="inferred from homology"/>
<comment type="catalytic activity">
    <reaction evidence="8">
        <text>cytidine(34) in tRNA(Ile2) + L-lysine + ATP = lysidine(34) in tRNA(Ile2) + AMP + diphosphate + H(+)</text>
        <dbReference type="Rhea" id="RHEA:43744"/>
        <dbReference type="Rhea" id="RHEA-COMP:10625"/>
        <dbReference type="Rhea" id="RHEA-COMP:10670"/>
        <dbReference type="ChEBI" id="CHEBI:15378"/>
        <dbReference type="ChEBI" id="CHEBI:30616"/>
        <dbReference type="ChEBI" id="CHEBI:32551"/>
        <dbReference type="ChEBI" id="CHEBI:33019"/>
        <dbReference type="ChEBI" id="CHEBI:82748"/>
        <dbReference type="ChEBI" id="CHEBI:83665"/>
        <dbReference type="ChEBI" id="CHEBI:456215"/>
        <dbReference type="EC" id="6.3.4.19"/>
    </reaction>
</comment>
<dbReference type="Gene3D" id="3.40.50.620">
    <property type="entry name" value="HUPs"/>
    <property type="match status" value="1"/>
</dbReference>
<dbReference type="NCBIfam" id="TIGR02432">
    <property type="entry name" value="lysidine_TilS_N"/>
    <property type="match status" value="1"/>
</dbReference>
<dbReference type="CDD" id="cd01992">
    <property type="entry name" value="TilS_N"/>
    <property type="match status" value="1"/>
</dbReference>
<evidence type="ECO:0000256" key="8">
    <source>
        <dbReference type="ARBA" id="ARBA00048539"/>
    </source>
</evidence>
<dbReference type="PANTHER" id="PTHR43033">
    <property type="entry name" value="TRNA(ILE)-LYSIDINE SYNTHASE-RELATED"/>
    <property type="match status" value="1"/>
</dbReference>
<dbReference type="GO" id="GO:0005737">
    <property type="term" value="C:cytoplasm"/>
    <property type="evidence" value="ECO:0007669"/>
    <property type="project" value="UniProtKB-SubCell"/>
</dbReference>
<evidence type="ECO:0000256" key="3">
    <source>
        <dbReference type="ARBA" id="ARBA00022490"/>
    </source>
</evidence>
<dbReference type="NCBIfam" id="TIGR02433">
    <property type="entry name" value="lysidine_TilS_C"/>
    <property type="match status" value="1"/>
</dbReference>
<comment type="caution">
    <text evidence="10">The sequence shown here is derived from an EMBL/GenBank/DDBJ whole genome shotgun (WGS) entry which is preliminary data.</text>
</comment>
<evidence type="ECO:0000259" key="9">
    <source>
        <dbReference type="SMART" id="SM00977"/>
    </source>
</evidence>
<evidence type="ECO:0000256" key="4">
    <source>
        <dbReference type="ARBA" id="ARBA00022598"/>
    </source>
</evidence>
<keyword evidence="6" id="KW-0547">Nucleotide-binding</keyword>
<evidence type="ECO:0000256" key="7">
    <source>
        <dbReference type="ARBA" id="ARBA00022840"/>
    </source>
</evidence>
<dbReference type="InterPro" id="IPR020825">
    <property type="entry name" value="Phe-tRNA_synthase-like_B3/B4"/>
</dbReference>
<evidence type="ECO:0000256" key="6">
    <source>
        <dbReference type="ARBA" id="ARBA00022741"/>
    </source>
</evidence>
<sequence length="456" mass="52519">MSKKISLENYFQQSVTENNLLATGEKILIAVSGGPDSVALTLLMESIKNKGGIKLAVFHLDHQIRKDSFKDMEFVRDLCNQYAIDFYSEKRDVQAYAKKSKRSIQDAARKIRYDLLETTAKRINADKIATAHQSNDQIETFFLRLLRGASLSGLQSIPLRRNNIVRPILEFSKKQILDYLNSKGQRYLTDPSNIKPVYFRNRVRNELLPVLEELNPAYLSVLSKNISLINEEEKFIKKLAADTCSKLLKKQNDIVDIDLQDFSNLERTLKRRVLREAIFSIKGDLLRIEYKHIETVLKNYKQFGFTLELPSNILIYRDYKSLKLGPGDAFKPQKIRKSIVEVGKKISLKPDSSYFESSLVKKCKSSSLAVCLDYDKIKPPLVIRSRKAGDRFKPLGAKGTKKLQDFMVDKKIPKFSRDSIILVEDREKILWVAGYEIDERAKIENGTKKMLQLRIR</sequence>
<dbReference type="EC" id="6.3.4.19" evidence="2"/>
<dbReference type="GO" id="GO:0032267">
    <property type="term" value="F:tRNA(Ile)-lysidine synthase activity"/>
    <property type="evidence" value="ECO:0007669"/>
    <property type="project" value="UniProtKB-EC"/>
</dbReference>
<dbReference type="PANTHER" id="PTHR43033:SF1">
    <property type="entry name" value="TRNA(ILE)-LYSIDINE SYNTHASE-RELATED"/>
    <property type="match status" value="1"/>
</dbReference>
<keyword evidence="5" id="KW-0819">tRNA processing</keyword>
<evidence type="ECO:0000256" key="5">
    <source>
        <dbReference type="ARBA" id="ARBA00022694"/>
    </source>
</evidence>
<evidence type="ECO:0000256" key="2">
    <source>
        <dbReference type="ARBA" id="ARBA00013267"/>
    </source>
</evidence>
<protein>
    <recommendedName>
        <fullName evidence="2">tRNA(Ile)-lysidine synthetase</fullName>
        <ecNumber evidence="2">6.3.4.19</ecNumber>
    </recommendedName>
</protein>
<evidence type="ECO:0000313" key="10">
    <source>
        <dbReference type="EMBL" id="KKN20035.1"/>
    </source>
</evidence>
<dbReference type="InterPro" id="IPR012796">
    <property type="entry name" value="Lysidine-tRNA-synth_C"/>
</dbReference>
<dbReference type="Gene3D" id="1.20.59.20">
    <property type="match status" value="1"/>
</dbReference>
<dbReference type="Pfam" id="PF11734">
    <property type="entry name" value="TilS_C"/>
    <property type="match status" value="1"/>
</dbReference>
<gene>
    <name evidence="10" type="ORF">LCGC14_0939680</name>
</gene>
<dbReference type="GO" id="GO:0008033">
    <property type="term" value="P:tRNA processing"/>
    <property type="evidence" value="ECO:0007669"/>
    <property type="project" value="UniProtKB-KW"/>
</dbReference>
<dbReference type="SUPFAM" id="SSF82829">
    <property type="entry name" value="MesJ substrate recognition domain-like"/>
    <property type="match status" value="1"/>
</dbReference>
<dbReference type="InterPro" id="IPR011063">
    <property type="entry name" value="TilS/TtcA_N"/>
</dbReference>
<keyword evidence="7" id="KW-0067">ATP-binding</keyword>
<dbReference type="GO" id="GO:0005524">
    <property type="term" value="F:ATP binding"/>
    <property type="evidence" value="ECO:0007669"/>
    <property type="project" value="UniProtKB-KW"/>
</dbReference>
<feature type="domain" description="Lysidine-tRNA(Ile) synthetase C-terminal" evidence="9">
    <location>
        <begin position="381"/>
        <end position="453"/>
    </location>
</feature>
<dbReference type="EMBL" id="LAZR01003278">
    <property type="protein sequence ID" value="KKN20035.1"/>
    <property type="molecule type" value="Genomic_DNA"/>
</dbReference>
<keyword evidence="4" id="KW-0436">Ligase</keyword>
<dbReference type="InterPro" id="IPR012795">
    <property type="entry name" value="tRNA_Ile_lys_synt_N"/>
</dbReference>
<reference evidence="10" key="1">
    <citation type="journal article" date="2015" name="Nature">
        <title>Complex archaea that bridge the gap between prokaryotes and eukaryotes.</title>
        <authorList>
            <person name="Spang A."/>
            <person name="Saw J.H."/>
            <person name="Jorgensen S.L."/>
            <person name="Zaremba-Niedzwiedzka K."/>
            <person name="Martijn J."/>
            <person name="Lind A.E."/>
            <person name="van Eijk R."/>
            <person name="Schleper C."/>
            <person name="Guy L."/>
            <person name="Ettema T.J."/>
        </authorList>
    </citation>
    <scope>NUCLEOTIDE SEQUENCE</scope>
</reference>
<dbReference type="SUPFAM" id="SSF56037">
    <property type="entry name" value="PheT/TilS domain"/>
    <property type="match status" value="1"/>
</dbReference>